<dbReference type="PANTHER" id="PTHR37817:SF1">
    <property type="entry name" value="N-ACETYLTRANSFERASE EIS"/>
    <property type="match status" value="1"/>
</dbReference>
<dbReference type="KEGG" id="anr:Ana3638_09580"/>
<sequence>MMSCLSVLPYEVFFDGNQLKMAGIGGVCTYPQHRRKGAVREMFREVLKDMYKRGISFSYLYPFSEKFYMNFGYIPSSQSIRWNFNLNTIPNNYYDGTFHLYRGDGNYSEFETAYKTFAEKYNMMVNRDSYDWEVLKSSNPFKGSRQAYLYKDKAGIPKGYFVFDKLNEPNQIILDCKEMVYDNFTTLKAIMSFVKTFSADYNTVQFNAPRCLSLEYFCEDYSQSKSSRSIRQNGMVRVINVKEVLNHAIFKDSGEMSIKITDSFINQNNGVFHVVYRDGRTKEITFEETGSPGIKEVLPDTSASAKEPMDVDMEMTINQFSAVLVGCYDVTDLDYLEGITLYCNKEKAADFIYKKPCWINNFF</sequence>
<dbReference type="AlphaFoldDB" id="A0A6P1TKN1"/>
<dbReference type="PANTHER" id="PTHR37817">
    <property type="entry name" value="N-ACETYLTRANSFERASE EIS"/>
    <property type="match status" value="1"/>
</dbReference>
<gene>
    <name evidence="3" type="ORF">Ana3638_09580</name>
</gene>
<dbReference type="CDD" id="cd04301">
    <property type="entry name" value="NAT_SF"/>
    <property type="match status" value="1"/>
</dbReference>
<dbReference type="InterPro" id="IPR036527">
    <property type="entry name" value="SCP2_sterol-bd_dom_sf"/>
</dbReference>
<feature type="domain" description="Enhanced intracellular survival protein" evidence="1">
    <location>
        <begin position="252"/>
        <end position="352"/>
    </location>
</feature>
<protein>
    <submittedName>
        <fullName evidence="3">GNAT family N-acetyltransferase</fullName>
    </submittedName>
</protein>
<dbReference type="SUPFAM" id="SSF55718">
    <property type="entry name" value="SCP-like"/>
    <property type="match status" value="1"/>
</dbReference>
<dbReference type="Gene3D" id="3.30.1050.10">
    <property type="entry name" value="SCP2 sterol-binding domain"/>
    <property type="match status" value="1"/>
</dbReference>
<evidence type="ECO:0000259" key="1">
    <source>
        <dbReference type="Pfam" id="PF13530"/>
    </source>
</evidence>
<dbReference type="Pfam" id="PF13530">
    <property type="entry name" value="SCP2_2"/>
    <property type="match status" value="1"/>
</dbReference>
<dbReference type="InterPro" id="IPR016181">
    <property type="entry name" value="Acyl_CoA_acyltransferase"/>
</dbReference>
<evidence type="ECO:0000259" key="2">
    <source>
        <dbReference type="Pfam" id="PF17668"/>
    </source>
</evidence>
<dbReference type="SUPFAM" id="SSF55729">
    <property type="entry name" value="Acyl-CoA N-acyltransferases (Nat)"/>
    <property type="match status" value="1"/>
</dbReference>
<dbReference type="InterPro" id="IPR025559">
    <property type="entry name" value="Eis_dom"/>
</dbReference>
<proteinExistence type="predicted"/>
<dbReference type="Proteomes" id="UP000464314">
    <property type="component" value="Chromosome"/>
</dbReference>
<dbReference type="InterPro" id="IPR051554">
    <property type="entry name" value="Acetyltransferase_Eis"/>
</dbReference>
<dbReference type="Pfam" id="PF13527">
    <property type="entry name" value="Acetyltransf_9"/>
    <property type="match status" value="1"/>
</dbReference>
<dbReference type="GO" id="GO:0034069">
    <property type="term" value="F:aminoglycoside N-acetyltransferase activity"/>
    <property type="evidence" value="ECO:0007669"/>
    <property type="project" value="TreeGrafter"/>
</dbReference>
<dbReference type="InterPro" id="IPR041380">
    <property type="entry name" value="Acetyltransf_17"/>
</dbReference>
<name>A0A6P1TKN1_9FIRM</name>
<keyword evidence="3" id="KW-0808">Transferase</keyword>
<organism evidence="3 4">
    <name type="scientific">Anaerocolumna sedimenticola</name>
    <dbReference type="NCBI Taxonomy" id="2696063"/>
    <lineage>
        <taxon>Bacteria</taxon>
        <taxon>Bacillati</taxon>
        <taxon>Bacillota</taxon>
        <taxon>Clostridia</taxon>
        <taxon>Lachnospirales</taxon>
        <taxon>Lachnospiraceae</taxon>
        <taxon>Anaerocolumna</taxon>
    </lineage>
</organism>
<reference evidence="3 4" key="1">
    <citation type="submission" date="2020-01" db="EMBL/GenBank/DDBJ databases">
        <title>Genome analysis of Anaerocolumna sp. CBA3638.</title>
        <authorList>
            <person name="Kim J."/>
            <person name="Roh S.W."/>
        </authorList>
    </citation>
    <scope>NUCLEOTIDE SEQUENCE [LARGE SCALE GENOMIC DNA]</scope>
    <source>
        <strain evidence="3 4">CBA3638</strain>
    </source>
</reference>
<feature type="domain" description="Eis-like acetyltransferase" evidence="2">
    <location>
        <begin position="124"/>
        <end position="238"/>
    </location>
</feature>
<keyword evidence="4" id="KW-1185">Reference proteome</keyword>
<dbReference type="RefSeq" id="WP_161837821.1">
    <property type="nucleotide sequence ID" value="NZ_CP048000.1"/>
</dbReference>
<dbReference type="GO" id="GO:0030649">
    <property type="term" value="P:aminoglycoside antibiotic catabolic process"/>
    <property type="evidence" value="ECO:0007669"/>
    <property type="project" value="TreeGrafter"/>
</dbReference>
<dbReference type="Gene3D" id="3.40.630.30">
    <property type="match status" value="2"/>
</dbReference>
<evidence type="ECO:0000313" key="4">
    <source>
        <dbReference type="Proteomes" id="UP000464314"/>
    </source>
</evidence>
<accession>A0A6P1TKN1</accession>
<dbReference type="Pfam" id="PF17668">
    <property type="entry name" value="Acetyltransf_17"/>
    <property type="match status" value="1"/>
</dbReference>
<evidence type="ECO:0000313" key="3">
    <source>
        <dbReference type="EMBL" id="QHQ60993.1"/>
    </source>
</evidence>
<dbReference type="EMBL" id="CP048000">
    <property type="protein sequence ID" value="QHQ60993.1"/>
    <property type="molecule type" value="Genomic_DNA"/>
</dbReference>